<organism evidence="3 4">
    <name type="scientific">Mesotoga prima MesG1.Ag.4.2</name>
    <dbReference type="NCBI Taxonomy" id="660470"/>
    <lineage>
        <taxon>Bacteria</taxon>
        <taxon>Thermotogati</taxon>
        <taxon>Thermotogota</taxon>
        <taxon>Thermotogae</taxon>
        <taxon>Kosmotogales</taxon>
        <taxon>Kosmotogaceae</taxon>
        <taxon>Mesotoga</taxon>
    </lineage>
</organism>
<dbReference type="REBASE" id="48537">
    <property type="entry name" value="M.Mpr42ORF546P"/>
</dbReference>
<dbReference type="RefSeq" id="WP_006492175.1">
    <property type="nucleotide sequence ID" value="NC_017934.1"/>
</dbReference>
<dbReference type="eggNOG" id="COG0742">
    <property type="taxonomic scope" value="Bacteria"/>
</dbReference>
<dbReference type="STRING" id="660470.Theba_0546"/>
<keyword evidence="4" id="KW-1185">Reference proteome</keyword>
<gene>
    <name evidence="3" type="ORF">Theba_0546</name>
</gene>
<keyword evidence="2" id="KW-0808">Transferase</keyword>
<evidence type="ECO:0000256" key="1">
    <source>
        <dbReference type="ARBA" id="ARBA00022603"/>
    </source>
</evidence>
<dbReference type="SUPFAM" id="SSF53335">
    <property type="entry name" value="S-adenosyl-L-methionine-dependent methyltransferases"/>
    <property type="match status" value="1"/>
</dbReference>
<keyword evidence="1 3" id="KW-0489">Methyltransferase</keyword>
<dbReference type="CDD" id="cd02440">
    <property type="entry name" value="AdoMet_MTases"/>
    <property type="match status" value="1"/>
</dbReference>
<dbReference type="PANTHER" id="PTHR43542:SF1">
    <property type="entry name" value="METHYLTRANSFERASE"/>
    <property type="match status" value="1"/>
</dbReference>
<dbReference type="Pfam" id="PF03602">
    <property type="entry name" value="Cons_hypoth95"/>
    <property type="match status" value="1"/>
</dbReference>
<dbReference type="KEGG" id="mpg:Theba_0546"/>
<sequence length="185" mass="20336">MLTITGGKFARRMINPTTAKKTRHTPQLARKALFDVIDINSKSLLDLFSGSGIISFEAISRGAANVLAVEISRRACNSILGNKRGIDPSMDLEILCSDFRRAIPSFVKSGIAFDVVFADPPFDEEYIQPLMAVLERNTELLNLAGMLIVESSVREKGFVLQGAGSFDLVDQRNYAGVVFSFMVKK</sequence>
<dbReference type="GO" id="GO:0008168">
    <property type="term" value="F:methyltransferase activity"/>
    <property type="evidence" value="ECO:0007669"/>
    <property type="project" value="UniProtKB-KW"/>
</dbReference>
<dbReference type="AlphaFoldDB" id="I2F2W6"/>
<dbReference type="HOGENOM" id="CLU_075826_0_2_0"/>
<dbReference type="InterPro" id="IPR029063">
    <property type="entry name" value="SAM-dependent_MTases_sf"/>
</dbReference>
<evidence type="ECO:0000313" key="3">
    <source>
        <dbReference type="EMBL" id="AFK06269.1"/>
    </source>
</evidence>
<dbReference type="Proteomes" id="UP000002881">
    <property type="component" value="Chromosome"/>
</dbReference>
<dbReference type="PIRSF" id="PIRSF004553">
    <property type="entry name" value="CHP00095"/>
    <property type="match status" value="1"/>
</dbReference>
<evidence type="ECO:0000256" key="2">
    <source>
        <dbReference type="ARBA" id="ARBA00022679"/>
    </source>
</evidence>
<evidence type="ECO:0000313" key="4">
    <source>
        <dbReference type="Proteomes" id="UP000002881"/>
    </source>
</evidence>
<proteinExistence type="predicted"/>
<name>I2F2W6_9BACT</name>
<dbReference type="Gene3D" id="3.40.50.150">
    <property type="entry name" value="Vaccinia Virus protein VP39"/>
    <property type="match status" value="1"/>
</dbReference>
<dbReference type="InterPro" id="IPR002052">
    <property type="entry name" value="DNA_methylase_N6_adenine_CS"/>
</dbReference>
<dbReference type="GO" id="GO:0003676">
    <property type="term" value="F:nucleic acid binding"/>
    <property type="evidence" value="ECO:0007669"/>
    <property type="project" value="InterPro"/>
</dbReference>
<protein>
    <submittedName>
        <fullName evidence="3">N6-adenine-specific methylase</fullName>
    </submittedName>
</protein>
<dbReference type="EMBL" id="CP003532">
    <property type="protein sequence ID" value="AFK06269.1"/>
    <property type="molecule type" value="Genomic_DNA"/>
</dbReference>
<reference evidence="3 4" key="1">
    <citation type="journal article" date="2012" name="Genome Biol. Evol.">
        <title>Genome Sequence of the Mesophilic Thermotogales Bacterium Mesotoga prima MesG1.Ag.4.2 Reveals the Largest Thermotogales Genome To Date.</title>
        <authorList>
            <person name="Zhaxybayeva O."/>
            <person name="Swithers K.S."/>
            <person name="Foght J."/>
            <person name="Green A.G."/>
            <person name="Bruce D."/>
            <person name="Detter C."/>
            <person name="Han S."/>
            <person name="Teshima H."/>
            <person name="Han J."/>
            <person name="Woyke T."/>
            <person name="Pitluck S."/>
            <person name="Nolan M."/>
            <person name="Ivanova N."/>
            <person name="Pati A."/>
            <person name="Land M.L."/>
            <person name="Dlutek M."/>
            <person name="Doolittle W.F."/>
            <person name="Noll K.M."/>
            <person name="Nesbo C.L."/>
        </authorList>
    </citation>
    <scope>NUCLEOTIDE SEQUENCE [LARGE SCALE GENOMIC DNA]</scope>
    <source>
        <strain evidence="4">mesG1.Ag.4.2</strain>
    </source>
</reference>
<dbReference type="GeneID" id="87106396"/>
<dbReference type="PANTHER" id="PTHR43542">
    <property type="entry name" value="METHYLTRANSFERASE"/>
    <property type="match status" value="1"/>
</dbReference>
<dbReference type="GO" id="GO:0031167">
    <property type="term" value="P:rRNA methylation"/>
    <property type="evidence" value="ECO:0007669"/>
    <property type="project" value="InterPro"/>
</dbReference>
<dbReference type="InterPro" id="IPR004398">
    <property type="entry name" value="RNA_MeTrfase_RsmD"/>
</dbReference>
<accession>I2F2W6</accession>
<dbReference type="PROSITE" id="PS00092">
    <property type="entry name" value="N6_MTASE"/>
    <property type="match status" value="1"/>
</dbReference>